<dbReference type="AlphaFoldDB" id="A0A0V1AR35"/>
<reference evidence="1 2" key="1">
    <citation type="submission" date="2015-01" db="EMBL/GenBank/DDBJ databases">
        <title>Evolution of Trichinella species and genotypes.</title>
        <authorList>
            <person name="Korhonen P.K."/>
            <person name="Edoardo P."/>
            <person name="Giuseppe L.R."/>
            <person name="Gasser R.B."/>
        </authorList>
    </citation>
    <scope>NUCLEOTIDE SEQUENCE [LARGE SCALE GENOMIC DNA]</scope>
    <source>
        <strain evidence="1">ISS3</strain>
    </source>
</reference>
<dbReference type="EMBL" id="JYDH01000295">
    <property type="protein sequence ID" value="KRY27017.1"/>
    <property type="molecule type" value="Genomic_DNA"/>
</dbReference>
<proteinExistence type="predicted"/>
<accession>A0A0V1AR35</accession>
<evidence type="ECO:0000313" key="2">
    <source>
        <dbReference type="Proteomes" id="UP000054776"/>
    </source>
</evidence>
<gene>
    <name evidence="1" type="ORF">T01_9531</name>
</gene>
<comment type="caution">
    <text evidence="1">The sequence shown here is derived from an EMBL/GenBank/DDBJ whole genome shotgun (WGS) entry which is preliminary data.</text>
</comment>
<organism evidence="1 2">
    <name type="scientific">Trichinella spiralis</name>
    <name type="common">Trichina worm</name>
    <dbReference type="NCBI Taxonomy" id="6334"/>
    <lineage>
        <taxon>Eukaryota</taxon>
        <taxon>Metazoa</taxon>
        <taxon>Ecdysozoa</taxon>
        <taxon>Nematoda</taxon>
        <taxon>Enoplea</taxon>
        <taxon>Dorylaimia</taxon>
        <taxon>Trichinellida</taxon>
        <taxon>Trichinellidae</taxon>
        <taxon>Trichinella</taxon>
    </lineage>
</organism>
<evidence type="ECO:0000313" key="1">
    <source>
        <dbReference type="EMBL" id="KRY27017.1"/>
    </source>
</evidence>
<keyword evidence="2" id="KW-1185">Reference proteome</keyword>
<dbReference type="InParanoid" id="A0A0V1AR35"/>
<protein>
    <submittedName>
        <fullName evidence="1">Uncharacterized protein</fullName>
    </submittedName>
</protein>
<name>A0A0V1AR35_TRISP</name>
<dbReference type="Proteomes" id="UP000054776">
    <property type="component" value="Unassembled WGS sequence"/>
</dbReference>
<sequence length="86" mass="9579">MGKDPRNAELSAAEFLIIAGRNKLSAATRLEWDKLVKADKKSRVDSNCLELPELPQDVVAVQVNILVSWDVFPNMGTEKSKGKKLR</sequence>